<protein>
    <submittedName>
        <fullName evidence="3">DnaD domain protein</fullName>
    </submittedName>
</protein>
<dbReference type="RefSeq" id="WP_262573863.1">
    <property type="nucleotide sequence ID" value="NZ_JAOQKJ010000003.1"/>
</dbReference>
<name>A0ABT2T0T9_9FIRM</name>
<gene>
    <name evidence="3" type="ORF">OCV77_05180</name>
</gene>
<dbReference type="NCBIfam" id="TIGR01446">
    <property type="entry name" value="DnaD_dom"/>
    <property type="match status" value="2"/>
</dbReference>
<dbReference type="PANTHER" id="PTHR37293">
    <property type="entry name" value="PHAGE REPLICATION PROTEIN-RELATED"/>
    <property type="match status" value="1"/>
</dbReference>
<comment type="similarity">
    <text evidence="1">Belongs to the DnaB/DnaD family.</text>
</comment>
<evidence type="ECO:0000313" key="3">
    <source>
        <dbReference type="EMBL" id="MCU6743890.1"/>
    </source>
</evidence>
<dbReference type="SUPFAM" id="SSF158499">
    <property type="entry name" value="DnaD domain-like"/>
    <property type="match status" value="2"/>
</dbReference>
<evidence type="ECO:0000313" key="4">
    <source>
        <dbReference type="Proteomes" id="UP001652432"/>
    </source>
</evidence>
<dbReference type="Pfam" id="PF07261">
    <property type="entry name" value="DnaB_2"/>
    <property type="match status" value="2"/>
</dbReference>
<accession>A0ABT2T0T9</accession>
<reference evidence="3 4" key="1">
    <citation type="journal article" date="2021" name="ISME Commun">
        <title>Automated analysis of genomic sequences facilitates high-throughput and comprehensive description of bacteria.</title>
        <authorList>
            <person name="Hitch T.C.A."/>
        </authorList>
    </citation>
    <scope>NUCLEOTIDE SEQUENCE [LARGE SCALE GENOMIC DNA]</scope>
    <source>
        <strain evidence="3 4">Sanger_18</strain>
    </source>
</reference>
<dbReference type="Proteomes" id="UP001652432">
    <property type="component" value="Unassembled WGS sequence"/>
</dbReference>
<dbReference type="InterPro" id="IPR006343">
    <property type="entry name" value="DnaB/C_C"/>
</dbReference>
<feature type="domain" description="DnaB/C C-terminal" evidence="2">
    <location>
        <begin position="260"/>
        <end position="320"/>
    </location>
</feature>
<evidence type="ECO:0000259" key="2">
    <source>
        <dbReference type="Pfam" id="PF07261"/>
    </source>
</evidence>
<keyword evidence="4" id="KW-1185">Reference proteome</keyword>
<dbReference type="InterPro" id="IPR017019">
    <property type="entry name" value="DNA_replication_prd_bac"/>
</dbReference>
<organism evidence="3 4">
    <name type="scientific">Suilimivivens aceti</name>
    <dbReference type="NCBI Taxonomy" id="2981774"/>
    <lineage>
        <taxon>Bacteria</taxon>
        <taxon>Bacillati</taxon>
        <taxon>Bacillota</taxon>
        <taxon>Clostridia</taxon>
        <taxon>Lachnospirales</taxon>
        <taxon>Lachnospiraceae</taxon>
        <taxon>Suilimivivens</taxon>
    </lineage>
</organism>
<evidence type="ECO:0000256" key="1">
    <source>
        <dbReference type="ARBA" id="ARBA00093462"/>
    </source>
</evidence>
<feature type="domain" description="DnaB/C C-terminal" evidence="2">
    <location>
        <begin position="168"/>
        <end position="239"/>
    </location>
</feature>
<comment type="caution">
    <text evidence="3">The sequence shown here is derived from an EMBL/GenBank/DDBJ whole genome shotgun (WGS) entry which is preliminary data.</text>
</comment>
<sequence>MSRFTIYQDNYADTTIVSNLFIDEYMKDANDAQIKIYLYLLRMMSAHKATSVSDIADKFNHTEKDVMRALKYWEKNNLLALEYNEDRTLCGIRLLDVTSRSENDVLPLTKIVSMPVTVSKKDIAGRSITEEPAVRTAAETADPFAKPSYSLDELKEFKNNEETSQIIFVAEQYIGRPLTAPEMKTILFFSDRLHFSADLIDYLFQYCVEKGKRDFRYIEKVAISWAQEGISTPAQAARYAAKYDKNVYDIMKALGKSSIPTKAEADYAMKWVREYGFTSDIIMEACERTVLATDKHRFEYADSILKSWHENHVKHKADIRTMDEAHSRKPAAKTAPRNGQFNQFMHTDYDFDTLEKEILSN</sequence>
<proteinExistence type="inferred from homology"/>
<dbReference type="EMBL" id="JAOQKJ010000003">
    <property type="protein sequence ID" value="MCU6743890.1"/>
    <property type="molecule type" value="Genomic_DNA"/>
</dbReference>
<dbReference type="InterPro" id="IPR034829">
    <property type="entry name" value="DnaD-like_sf"/>
</dbReference>
<dbReference type="InterPro" id="IPR053162">
    <property type="entry name" value="DnaD"/>
</dbReference>
<dbReference type="PIRSF" id="PIRSF033722">
    <property type="entry name" value="DnaD_CA_C3587_prd"/>
    <property type="match status" value="1"/>
</dbReference>
<dbReference type="PANTHER" id="PTHR37293:SF5">
    <property type="entry name" value="DNA REPLICATION PROTEIN"/>
    <property type="match status" value="1"/>
</dbReference>
<dbReference type="Gene3D" id="1.10.10.630">
    <property type="entry name" value="DnaD domain-like"/>
    <property type="match status" value="2"/>
</dbReference>